<gene>
    <name evidence="20" type="primary">nad2</name>
</gene>
<dbReference type="EC" id="7.1.1.2" evidence="4 18"/>
<dbReference type="PRINTS" id="PR01436">
    <property type="entry name" value="NADHDHGNASE2"/>
</dbReference>
<evidence type="ECO:0000256" key="4">
    <source>
        <dbReference type="ARBA" id="ARBA00012944"/>
    </source>
</evidence>
<accession>A0A3T0UBG4</accession>
<feature type="transmembrane region" description="Helical" evidence="18">
    <location>
        <begin position="237"/>
        <end position="257"/>
    </location>
</feature>
<dbReference type="InterPro" id="IPR001750">
    <property type="entry name" value="ND/Mrp_TM"/>
</dbReference>
<evidence type="ECO:0000256" key="8">
    <source>
        <dbReference type="ARBA" id="ARBA00022692"/>
    </source>
</evidence>
<comment type="catalytic activity">
    <reaction evidence="17 18">
        <text>a ubiquinone + NADH + 5 H(+)(in) = a ubiquinol + NAD(+) + 4 H(+)(out)</text>
        <dbReference type="Rhea" id="RHEA:29091"/>
        <dbReference type="Rhea" id="RHEA-COMP:9565"/>
        <dbReference type="Rhea" id="RHEA-COMP:9566"/>
        <dbReference type="ChEBI" id="CHEBI:15378"/>
        <dbReference type="ChEBI" id="CHEBI:16389"/>
        <dbReference type="ChEBI" id="CHEBI:17976"/>
        <dbReference type="ChEBI" id="CHEBI:57540"/>
        <dbReference type="ChEBI" id="CHEBI:57945"/>
        <dbReference type="EC" id="7.1.1.2"/>
    </reaction>
</comment>
<keyword evidence="15 18" id="KW-0496">Mitochondrion</keyword>
<dbReference type="Pfam" id="PF00361">
    <property type="entry name" value="Proton_antipo_M"/>
    <property type="match status" value="1"/>
</dbReference>
<dbReference type="AlphaFoldDB" id="A0A3T0UBG4"/>
<comment type="function">
    <text evidence="1">Core subunit of the mitochondrial membrane respiratory chain NADH dehydrogenase (Complex I) that is believed to belong to the minimal assembly required for catalysis. Complex I functions in the transfer of electrons from NADH to the respiratory chain. The immediate electron acceptor for the enzyme is believed to be ubiquinone.</text>
</comment>
<reference evidence="20" key="1">
    <citation type="journal article" date="2018" name="Zool Syst">
        <title>Biased heteroplasmy within the mitogenomic sequences of Gigantometra gigas revealed by sanger and high-throughput methods.</title>
        <authorList>
            <person name="Sun X."/>
            <person name="Wang Y."/>
            <person name="Chen P."/>
            <person name="Wang H."/>
            <person name="Lu L."/>
            <person name="Ye Z."/>
            <person name="Wu Y."/>
            <person name="Li T."/>
            <person name="Bu W."/>
            <person name="Xie Q."/>
        </authorList>
    </citation>
    <scope>NUCLEOTIDE SEQUENCE</scope>
</reference>
<dbReference type="GO" id="GO:0008137">
    <property type="term" value="F:NADH dehydrogenase (ubiquinone) activity"/>
    <property type="evidence" value="ECO:0007669"/>
    <property type="project" value="UniProtKB-EC"/>
</dbReference>
<evidence type="ECO:0000256" key="6">
    <source>
        <dbReference type="ARBA" id="ARBA00022448"/>
    </source>
</evidence>
<protein>
    <recommendedName>
        <fullName evidence="5 18">NADH-ubiquinone oxidoreductase chain 2</fullName>
        <ecNumber evidence="4 18">7.1.1.2</ecNumber>
    </recommendedName>
</protein>
<dbReference type="EMBL" id="MF177290">
    <property type="protein sequence ID" value="AZZ73281.1"/>
    <property type="molecule type" value="Genomic_DNA"/>
</dbReference>
<evidence type="ECO:0000256" key="17">
    <source>
        <dbReference type="ARBA" id="ARBA00049551"/>
    </source>
</evidence>
<feature type="transmembrane region" description="Helical" evidence="18">
    <location>
        <begin position="58"/>
        <end position="80"/>
    </location>
</feature>
<evidence type="ECO:0000313" key="20">
    <source>
        <dbReference type="EMBL" id="AZZ73294.1"/>
    </source>
</evidence>
<evidence type="ECO:0000256" key="11">
    <source>
        <dbReference type="ARBA" id="ARBA00022982"/>
    </source>
</evidence>
<organism evidence="20">
    <name type="scientific">Gigantometra gigas</name>
    <dbReference type="NCBI Taxonomy" id="95701"/>
    <lineage>
        <taxon>Eukaryota</taxon>
        <taxon>Metazoa</taxon>
        <taxon>Ecdysozoa</taxon>
        <taxon>Arthropoda</taxon>
        <taxon>Hexapoda</taxon>
        <taxon>Insecta</taxon>
        <taxon>Pterygota</taxon>
        <taxon>Neoptera</taxon>
        <taxon>Paraneoptera</taxon>
        <taxon>Hemiptera</taxon>
        <taxon>Heteroptera</taxon>
        <taxon>Gerromorpha</taxon>
        <taxon>Gerroidea</taxon>
        <taxon>Gerridae</taxon>
        <taxon>Gerrinae</taxon>
        <taxon>Gigantometra</taxon>
    </lineage>
</organism>
<evidence type="ECO:0000256" key="1">
    <source>
        <dbReference type="ARBA" id="ARBA00003257"/>
    </source>
</evidence>
<keyword evidence="8 18" id="KW-0812">Transmembrane</keyword>
<feature type="transmembrane region" description="Helical" evidence="18">
    <location>
        <begin position="198"/>
        <end position="216"/>
    </location>
</feature>
<keyword evidence="9 18" id="KW-0999">Mitochondrion inner membrane</keyword>
<dbReference type="PANTHER" id="PTHR46552:SF1">
    <property type="entry name" value="NADH-UBIQUINONE OXIDOREDUCTASE CHAIN 2"/>
    <property type="match status" value="1"/>
</dbReference>
<dbReference type="InterPro" id="IPR003917">
    <property type="entry name" value="NADH_UbQ_OxRdtase_chain2"/>
</dbReference>
<feature type="transmembrane region" description="Helical" evidence="18">
    <location>
        <begin position="92"/>
        <end position="113"/>
    </location>
</feature>
<name>A0A3T0UBG4_9HEMI</name>
<evidence type="ECO:0000256" key="12">
    <source>
        <dbReference type="ARBA" id="ARBA00022989"/>
    </source>
</evidence>
<keyword evidence="13 18" id="KW-0520">NAD</keyword>
<keyword evidence="7 18" id="KW-0679">Respiratory chain</keyword>
<keyword evidence="6" id="KW-0813">Transport</keyword>
<evidence type="ECO:0000256" key="2">
    <source>
        <dbReference type="ARBA" id="ARBA00004448"/>
    </source>
</evidence>
<feature type="transmembrane region" description="Helical" evidence="18">
    <location>
        <begin position="269"/>
        <end position="289"/>
    </location>
</feature>
<comment type="similarity">
    <text evidence="3 18">Belongs to the complex I subunit 2 family.</text>
</comment>
<evidence type="ECO:0000256" key="10">
    <source>
        <dbReference type="ARBA" id="ARBA00022967"/>
    </source>
</evidence>
<dbReference type="EMBL" id="MF177291">
    <property type="protein sequence ID" value="AZZ73294.1"/>
    <property type="molecule type" value="Genomic_DNA"/>
</dbReference>
<evidence type="ECO:0000256" key="15">
    <source>
        <dbReference type="ARBA" id="ARBA00023128"/>
    </source>
</evidence>
<keyword evidence="16 18" id="KW-0472">Membrane</keyword>
<dbReference type="GO" id="GO:0006120">
    <property type="term" value="P:mitochondrial electron transport, NADH to ubiquinone"/>
    <property type="evidence" value="ECO:0007669"/>
    <property type="project" value="InterPro"/>
</dbReference>
<keyword evidence="10 18" id="KW-1278">Translocase</keyword>
<geneLocation type="mitochondrion" evidence="20"/>
<keyword evidence="14 18" id="KW-0830">Ubiquinone</keyword>
<evidence type="ECO:0000256" key="5">
    <source>
        <dbReference type="ARBA" id="ARBA00021008"/>
    </source>
</evidence>
<dbReference type="GO" id="GO:0005743">
    <property type="term" value="C:mitochondrial inner membrane"/>
    <property type="evidence" value="ECO:0007669"/>
    <property type="project" value="UniProtKB-SubCell"/>
</dbReference>
<evidence type="ECO:0000256" key="3">
    <source>
        <dbReference type="ARBA" id="ARBA00007012"/>
    </source>
</evidence>
<evidence type="ECO:0000256" key="7">
    <source>
        <dbReference type="ARBA" id="ARBA00022660"/>
    </source>
</evidence>
<comment type="subcellular location">
    <subcellularLocation>
        <location evidence="2 18">Mitochondrion inner membrane</location>
        <topology evidence="2 18">Multi-pass membrane protein</topology>
    </subcellularLocation>
</comment>
<dbReference type="InterPro" id="IPR050175">
    <property type="entry name" value="Complex_I_Subunit_2"/>
</dbReference>
<evidence type="ECO:0000256" key="14">
    <source>
        <dbReference type="ARBA" id="ARBA00023075"/>
    </source>
</evidence>
<comment type="function">
    <text evidence="18">Core subunit of the mitochondrial membrane respiratory chain NADH dehydrogenase (Complex I) which catalyzes electron transfer from NADH through the respiratory chain, using ubiquinone as an electron acceptor. Essential for the catalytic activity and assembly of complex I.</text>
</comment>
<keyword evidence="12 18" id="KW-1133">Transmembrane helix</keyword>
<keyword evidence="11 18" id="KW-0249">Electron transport</keyword>
<evidence type="ECO:0000256" key="18">
    <source>
        <dbReference type="RuleBase" id="RU003403"/>
    </source>
</evidence>
<evidence type="ECO:0000259" key="19">
    <source>
        <dbReference type="Pfam" id="PF00361"/>
    </source>
</evidence>
<proteinExistence type="inferred from homology"/>
<sequence>MMKISTKTMALSTTMLSTMMIMSSENWLSMWMGLEINMLSFIPLMEKEKNYKTSEAKMMYFLIQSMSSIMFIFTIILTPMMMINENFNNQEMMMIITASMMMKLGAAPMHMWFINIMNKISWNNCLLLMTWQKIAPLYIMSNISQNFMIMNMCAMTSSLIGAIGGINQTSIHKIMAFSSVNHLGWLIICLKYDNEMWIKYMIIYMLIIMMMTKTFEKNSINFINQMNMNNKTFMEKMNFMILFLSLGGMPPFIGFLPKWIVVQSLIKESSMMIIMILMFTSMITLFFYMRMMSPMLMNYNTMNKWNIKNNNLKNFNMIKIMINFSLPLTMMMNMI</sequence>
<feature type="domain" description="NADH:quinone oxidoreductase/Mrp antiporter transmembrane" evidence="19">
    <location>
        <begin position="24"/>
        <end position="284"/>
    </location>
</feature>
<feature type="transmembrane region" description="Helical" evidence="18">
    <location>
        <begin position="147"/>
        <end position="167"/>
    </location>
</feature>
<evidence type="ECO:0000256" key="13">
    <source>
        <dbReference type="ARBA" id="ARBA00023027"/>
    </source>
</evidence>
<evidence type="ECO:0000256" key="16">
    <source>
        <dbReference type="ARBA" id="ARBA00023136"/>
    </source>
</evidence>
<evidence type="ECO:0000256" key="9">
    <source>
        <dbReference type="ARBA" id="ARBA00022792"/>
    </source>
</evidence>
<dbReference type="PANTHER" id="PTHR46552">
    <property type="entry name" value="NADH-UBIQUINONE OXIDOREDUCTASE CHAIN 2"/>
    <property type="match status" value="1"/>
</dbReference>